<accession>A0A1J5RV74</accession>
<comment type="caution">
    <text evidence="1">The sequence shown here is derived from an EMBL/GenBank/DDBJ whole genome shotgun (WGS) entry which is preliminary data.</text>
</comment>
<dbReference type="InterPro" id="IPR003787">
    <property type="entry name" value="Sulphur_relay_DsrE/F-like"/>
</dbReference>
<dbReference type="InterPro" id="IPR027396">
    <property type="entry name" value="DsrEFH-like"/>
</dbReference>
<dbReference type="EMBL" id="MLJW01000103">
    <property type="protein sequence ID" value="OIQ99649.1"/>
    <property type="molecule type" value="Genomic_DNA"/>
</dbReference>
<dbReference type="AlphaFoldDB" id="A0A1J5RV74"/>
<protein>
    <submittedName>
        <fullName evidence="1">DsrE/DsrF-like family protein</fullName>
    </submittedName>
</protein>
<dbReference type="Gene3D" id="3.40.1260.10">
    <property type="entry name" value="DsrEFH-like"/>
    <property type="match status" value="1"/>
</dbReference>
<dbReference type="Pfam" id="PF02635">
    <property type="entry name" value="DsrE"/>
    <property type="match status" value="1"/>
</dbReference>
<reference evidence="1" key="1">
    <citation type="submission" date="2016-10" db="EMBL/GenBank/DDBJ databases">
        <title>Sequence of Gallionella enrichment culture.</title>
        <authorList>
            <person name="Poehlein A."/>
            <person name="Muehling M."/>
            <person name="Daniel R."/>
        </authorList>
    </citation>
    <scope>NUCLEOTIDE SEQUENCE</scope>
</reference>
<dbReference type="SUPFAM" id="SSF75169">
    <property type="entry name" value="DsrEFH-like"/>
    <property type="match status" value="1"/>
</dbReference>
<proteinExistence type="predicted"/>
<evidence type="ECO:0000313" key="1">
    <source>
        <dbReference type="EMBL" id="OIQ99649.1"/>
    </source>
</evidence>
<organism evidence="1">
    <name type="scientific">mine drainage metagenome</name>
    <dbReference type="NCBI Taxonomy" id="410659"/>
    <lineage>
        <taxon>unclassified sequences</taxon>
        <taxon>metagenomes</taxon>
        <taxon>ecological metagenomes</taxon>
    </lineage>
</organism>
<sequence length="114" mass="12142">MKKLVIHIFHVHENAAITGAKLAERIRLVAGERGVALEVFIFGAAIAALSDPAQTDYRDALVALAKAGVPVNVCQQTVENMGQADVLRALGLGLEYARDAFIRFALEGATVISL</sequence>
<gene>
    <name evidence="1" type="ORF">GALL_182280</name>
</gene>
<name>A0A1J5RV74_9ZZZZ</name>